<keyword evidence="1" id="KW-0614">Plasmid</keyword>
<accession>A0A6B9GFZ0</accession>
<dbReference type="RefSeq" id="WP_208718277.1">
    <property type="nucleotide sequence ID" value="NZ_CP024770.1"/>
</dbReference>
<evidence type="ECO:0008006" key="3">
    <source>
        <dbReference type="Google" id="ProtNLM"/>
    </source>
</evidence>
<evidence type="ECO:0000313" key="2">
    <source>
        <dbReference type="Proteomes" id="UP000502005"/>
    </source>
</evidence>
<dbReference type="Proteomes" id="UP000502005">
    <property type="component" value="Plasmid pNE1B"/>
</dbReference>
<dbReference type="EMBL" id="CP024770">
    <property type="protein sequence ID" value="QGY32385.1"/>
    <property type="molecule type" value="Genomic_DNA"/>
</dbReference>
<dbReference type="InterPro" id="IPR009241">
    <property type="entry name" value="HigB-like"/>
</dbReference>
<evidence type="ECO:0000313" key="1">
    <source>
        <dbReference type="EMBL" id="QGY32385.1"/>
    </source>
</evidence>
<dbReference type="AlphaFoldDB" id="A0A6B9GFZ0"/>
<reference evidence="1 2" key="1">
    <citation type="submission" date="2017-11" db="EMBL/GenBank/DDBJ databases">
        <title>Genome sequence of Pantoea cypripedii NE1.</title>
        <authorList>
            <person name="Nascimento F.X."/>
        </authorList>
    </citation>
    <scope>NUCLEOTIDE SEQUENCE [LARGE SCALE GENOMIC DNA]</scope>
    <source>
        <strain evidence="1 2">NE1</strain>
        <plasmid evidence="2">pne1b</plasmid>
    </source>
</reference>
<proteinExistence type="predicted"/>
<name>A0A6B9GFZ0_PANCY</name>
<dbReference type="Pfam" id="PF05973">
    <property type="entry name" value="Gp49"/>
    <property type="match status" value="1"/>
</dbReference>
<organism evidence="1 2">
    <name type="scientific">Pantoea cypripedii</name>
    <name type="common">Pectobacterium cypripedii</name>
    <name type="synonym">Erwinia cypripedii</name>
    <dbReference type="NCBI Taxonomy" id="55209"/>
    <lineage>
        <taxon>Bacteria</taxon>
        <taxon>Pseudomonadati</taxon>
        <taxon>Pseudomonadota</taxon>
        <taxon>Gammaproteobacteria</taxon>
        <taxon>Enterobacterales</taxon>
        <taxon>Erwiniaceae</taxon>
        <taxon>Pantoea</taxon>
    </lineage>
</organism>
<protein>
    <recommendedName>
        <fullName evidence="3">Addiction module toxin RelE</fullName>
    </recommendedName>
</protein>
<gene>
    <name evidence="1" type="ORF">CUN67_25735</name>
</gene>
<geneLocation type="plasmid" evidence="2">
    <name>pne1b</name>
</geneLocation>
<sequence length="106" mass="12203">MAGRSRDDLIDFPEDARKEAGKALRKIQFNEEPSDWKPITDWGAGVAEIRIKTEDGAFRVVYVACFEEAIYVLHSFQKKSQKTAQKDVNLIKDRYKALVDERSKKP</sequence>